<evidence type="ECO:0000313" key="7">
    <source>
        <dbReference type="EMBL" id="AXZ97021.1"/>
    </source>
</evidence>
<dbReference type="SMART" id="SM01387">
    <property type="entry name" value="Ribosomal_S15"/>
    <property type="match status" value="1"/>
</dbReference>
<dbReference type="EMBL" id="MH265124">
    <property type="protein sequence ID" value="AXZ97021.1"/>
    <property type="molecule type" value="Genomic_DNA"/>
</dbReference>
<evidence type="ECO:0000256" key="1">
    <source>
        <dbReference type="ARBA" id="ARBA00008434"/>
    </source>
</evidence>
<dbReference type="GO" id="GO:0006412">
    <property type="term" value="P:translation"/>
    <property type="evidence" value="ECO:0007669"/>
    <property type="project" value="UniProtKB-UniRule"/>
</dbReference>
<dbReference type="PANTHER" id="PTHR23321:SF26">
    <property type="entry name" value="SMALL RIBOSOMAL SUBUNIT PROTEIN US15M"/>
    <property type="match status" value="1"/>
</dbReference>
<dbReference type="SUPFAM" id="SSF47060">
    <property type="entry name" value="S15/NS1 RNA-binding domain"/>
    <property type="match status" value="1"/>
</dbReference>
<accession>A0A385KPG6</accession>
<comment type="subcellular location">
    <subcellularLocation>
        <location evidence="5">Plastid</location>
        <location evidence="5">Chloroplast</location>
    </subcellularLocation>
</comment>
<dbReference type="Pfam" id="PF00312">
    <property type="entry name" value="Ribosomal_S15"/>
    <property type="match status" value="1"/>
</dbReference>
<dbReference type="PANTHER" id="PTHR23321">
    <property type="entry name" value="RIBOSOMAL PROTEIN S15, BACTERIAL AND ORGANELLAR"/>
    <property type="match status" value="1"/>
</dbReference>
<dbReference type="GO" id="GO:0003735">
    <property type="term" value="F:structural constituent of ribosome"/>
    <property type="evidence" value="ECO:0007669"/>
    <property type="project" value="InterPro"/>
</dbReference>
<dbReference type="GeneID" id="38333012"/>
<keyword evidence="7" id="KW-0150">Chloroplast</keyword>
<comment type="similarity">
    <text evidence="1 5 6">Belongs to the universal ribosomal protein uS15 family.</text>
</comment>
<dbReference type="HAMAP" id="MF_01343_B">
    <property type="entry name" value="Ribosomal_uS15_B"/>
    <property type="match status" value="1"/>
</dbReference>
<gene>
    <name evidence="5 7" type="primary">rps15</name>
</gene>
<keyword evidence="2 5" id="KW-0689">Ribosomal protein</keyword>
<proteinExistence type="inferred from homology"/>
<dbReference type="RefSeq" id="YP_009531995.1">
    <property type="nucleotide sequence ID" value="NC_039753.1"/>
</dbReference>
<comment type="subunit">
    <text evidence="5">Part of the 30S ribosomal subunit.</text>
</comment>
<protein>
    <recommendedName>
        <fullName evidence="4 5">Small ribosomal subunit protein uS15c</fullName>
    </recommendedName>
</protein>
<dbReference type="CDD" id="cd00353">
    <property type="entry name" value="Ribosomal_S15p_S13e"/>
    <property type="match status" value="1"/>
</dbReference>
<dbReference type="Gene3D" id="1.10.287.10">
    <property type="entry name" value="S15/NS1, RNA-binding"/>
    <property type="match status" value="1"/>
</dbReference>
<evidence type="ECO:0000256" key="6">
    <source>
        <dbReference type="RuleBase" id="RU003919"/>
    </source>
</evidence>
<dbReference type="GO" id="GO:1990904">
    <property type="term" value="C:ribonucleoprotein complex"/>
    <property type="evidence" value="ECO:0007669"/>
    <property type="project" value="UniProtKB-KW"/>
</dbReference>
<evidence type="ECO:0000256" key="4">
    <source>
        <dbReference type="ARBA" id="ARBA00035250"/>
    </source>
</evidence>
<name>A0A385KPG6_9MONI</name>
<dbReference type="InterPro" id="IPR009068">
    <property type="entry name" value="uS15_NS1_RNA-bd_sf"/>
</dbReference>
<dbReference type="InterPro" id="IPR005290">
    <property type="entry name" value="Ribosomal_uS15_bac-type"/>
</dbReference>
<geneLocation type="chloroplast" evidence="7"/>
<evidence type="ECO:0000256" key="3">
    <source>
        <dbReference type="ARBA" id="ARBA00023274"/>
    </source>
</evidence>
<dbReference type="InterPro" id="IPR000589">
    <property type="entry name" value="Ribosomal_uS15"/>
</dbReference>
<dbReference type="AlphaFoldDB" id="A0A385KPG6"/>
<reference evidence="7" key="1">
    <citation type="journal article" date="2018" name="Am. J. Bot.">
        <title>Order-level fern plastome phylogenomics: new insights from Hymenophyllales.</title>
        <authorList>
            <person name="Kuo L.Y."/>
            <person name="Qi X."/>
            <person name="Ma H."/>
            <person name="Li F.W."/>
        </authorList>
    </citation>
    <scope>NUCLEOTIDE SEQUENCE</scope>
</reference>
<dbReference type="PROSITE" id="PS00362">
    <property type="entry name" value="RIBOSOMAL_S15"/>
    <property type="match status" value="1"/>
</dbReference>
<evidence type="ECO:0000256" key="5">
    <source>
        <dbReference type="HAMAP-Rule" id="MF_01343"/>
    </source>
</evidence>
<dbReference type="NCBIfam" id="TIGR00952">
    <property type="entry name" value="S15_bact"/>
    <property type="match status" value="1"/>
</dbReference>
<dbReference type="GO" id="GO:0009507">
    <property type="term" value="C:chloroplast"/>
    <property type="evidence" value="ECO:0007669"/>
    <property type="project" value="UniProtKB-SubCell"/>
</dbReference>
<sequence>MNKKEMSPNSSLICRKKDIGSTESQISYLTDLVSKLTSHLKLHPKDYSSQRGLWKLLGKRKRLLSYLSKKDMISYNKIIMNLGIRKSEKR</sequence>
<dbReference type="GO" id="GO:0005840">
    <property type="term" value="C:ribosome"/>
    <property type="evidence" value="ECO:0007669"/>
    <property type="project" value="UniProtKB-KW"/>
</dbReference>
<evidence type="ECO:0000256" key="2">
    <source>
        <dbReference type="ARBA" id="ARBA00022980"/>
    </source>
</evidence>
<organism evidence="7">
    <name type="scientific">Hymenophyllum holochilum</name>
    <dbReference type="NCBI Taxonomy" id="2137820"/>
    <lineage>
        <taxon>Eukaryota</taxon>
        <taxon>Viridiplantae</taxon>
        <taxon>Streptophyta</taxon>
        <taxon>Embryophyta</taxon>
        <taxon>Tracheophyta</taxon>
        <taxon>Polypodiopsida</taxon>
        <taxon>Polypodiidae</taxon>
        <taxon>Hymenophyllales</taxon>
        <taxon>Hymenophyllaceae</taxon>
        <taxon>Hymenophylloideae</taxon>
        <taxon>Hymenophyllum</taxon>
    </lineage>
</organism>
<keyword evidence="7" id="KW-0934">Plastid</keyword>
<keyword evidence="3 5" id="KW-0687">Ribonucleoprotein</keyword>